<protein>
    <submittedName>
        <fullName evidence="7">MFS family permease</fullName>
    </submittedName>
</protein>
<comment type="caution">
    <text evidence="7">The sequence shown here is derived from an EMBL/GenBank/DDBJ whole genome shotgun (WGS) entry which is preliminary data.</text>
</comment>
<evidence type="ECO:0000256" key="2">
    <source>
        <dbReference type="ARBA" id="ARBA00022692"/>
    </source>
</evidence>
<feature type="transmembrane region" description="Helical" evidence="5">
    <location>
        <begin position="47"/>
        <end position="70"/>
    </location>
</feature>
<proteinExistence type="predicted"/>
<evidence type="ECO:0000256" key="3">
    <source>
        <dbReference type="ARBA" id="ARBA00022989"/>
    </source>
</evidence>
<dbReference type="InterPro" id="IPR020846">
    <property type="entry name" value="MFS_dom"/>
</dbReference>
<dbReference type="PANTHER" id="PTHR23542:SF1">
    <property type="entry name" value="MAJOR FACILITATOR SUPERFAMILY (MFS) PROFILE DOMAIN-CONTAINING PROTEIN"/>
    <property type="match status" value="1"/>
</dbReference>
<feature type="domain" description="Major facilitator superfamily (MFS) profile" evidence="6">
    <location>
        <begin position="1"/>
        <end position="192"/>
    </location>
</feature>
<dbReference type="RefSeq" id="WP_183373536.1">
    <property type="nucleotide sequence ID" value="NZ_CBCSFZ010000024.1"/>
</dbReference>
<reference evidence="7 8" key="1">
    <citation type="submission" date="2020-08" db="EMBL/GenBank/DDBJ databases">
        <title>Sequencing the genomes of 1000 actinobacteria strains.</title>
        <authorList>
            <person name="Klenk H.-P."/>
        </authorList>
    </citation>
    <scope>NUCLEOTIDE SEQUENCE [LARGE SCALE GENOMIC DNA]</scope>
    <source>
        <strain evidence="7 8">DSM 23040</strain>
    </source>
</reference>
<dbReference type="Pfam" id="PF07690">
    <property type="entry name" value="MFS_1"/>
    <property type="match status" value="2"/>
</dbReference>
<keyword evidence="2 5" id="KW-0812">Transmembrane</keyword>
<keyword evidence="8" id="KW-1185">Reference proteome</keyword>
<evidence type="ECO:0000313" key="8">
    <source>
        <dbReference type="Proteomes" id="UP000568050"/>
    </source>
</evidence>
<feature type="transmembrane region" description="Helical" evidence="5">
    <location>
        <begin position="295"/>
        <end position="313"/>
    </location>
</feature>
<evidence type="ECO:0000256" key="1">
    <source>
        <dbReference type="ARBA" id="ARBA00004651"/>
    </source>
</evidence>
<sequence length="445" mass="46418">MNLSAYKAVLAQPKAASIFLLGFLARFPFSTTGLLLTLHCVLTLHVSFTQAGLLVTAATLGAAISAPWRGRLLDKQGLRRTLVPPIIVNGIVWMTVPWLPYAGVLPLVFLGGLFSIPVFSIVRTSLAVIVPARMRRTAFALDSVFTEFVFMTGPALATVLVYSAGSRPTMILVGVLIVAAGLGLMVVDPPLRTDQIMLPTHLSEPLETAEAAAAAHTGEYNERRVFEDTQTGAIPVVGDPAQEQAKSAARTALLSWGGISILVSTAVGSMLLVATDVAFVALLREIGQEGMVGPMVSIMCAGSAIGGIVYGAMRTDVGALWILLLMGLLILPLALTHALILLIVFAFLAGTTIAPLLSATGEAIAQKVPEEGRSEAMGWHGSSLTIGAAMGGPIFGSVIDVWGANWGFGAAGLVAIGIAGAGLIAMRIRRGRVRRRLAATVPGLS</sequence>
<dbReference type="PANTHER" id="PTHR23542">
    <property type="match status" value="1"/>
</dbReference>
<evidence type="ECO:0000259" key="6">
    <source>
        <dbReference type="PROSITE" id="PS50850"/>
    </source>
</evidence>
<comment type="subcellular location">
    <subcellularLocation>
        <location evidence="1">Cell membrane</location>
        <topology evidence="1">Multi-pass membrane protein</topology>
    </subcellularLocation>
</comment>
<dbReference type="AlphaFoldDB" id="A0A839QSX9"/>
<feature type="transmembrane region" description="Helical" evidence="5">
    <location>
        <begin position="170"/>
        <end position="187"/>
    </location>
</feature>
<evidence type="ECO:0000313" key="7">
    <source>
        <dbReference type="EMBL" id="MBB3021860.1"/>
    </source>
</evidence>
<feature type="transmembrane region" description="Helical" evidence="5">
    <location>
        <begin position="320"/>
        <end position="348"/>
    </location>
</feature>
<accession>A0A839QSX9</accession>
<dbReference type="GO" id="GO:0005886">
    <property type="term" value="C:plasma membrane"/>
    <property type="evidence" value="ECO:0007669"/>
    <property type="project" value="UniProtKB-SubCell"/>
</dbReference>
<feature type="transmembrane region" description="Helical" evidence="5">
    <location>
        <begin position="406"/>
        <end position="426"/>
    </location>
</feature>
<gene>
    <name evidence="7" type="ORF">FHX50_000108</name>
</gene>
<dbReference type="InterPro" id="IPR036259">
    <property type="entry name" value="MFS_trans_sf"/>
</dbReference>
<feature type="transmembrane region" description="Helical" evidence="5">
    <location>
        <begin position="107"/>
        <end position="132"/>
    </location>
</feature>
<feature type="transmembrane region" description="Helical" evidence="5">
    <location>
        <begin position="144"/>
        <end position="164"/>
    </location>
</feature>
<evidence type="ECO:0000256" key="4">
    <source>
        <dbReference type="ARBA" id="ARBA00023136"/>
    </source>
</evidence>
<keyword evidence="4 5" id="KW-0472">Membrane</keyword>
<feature type="transmembrane region" description="Helical" evidence="5">
    <location>
        <begin position="253"/>
        <end position="283"/>
    </location>
</feature>
<evidence type="ECO:0000256" key="5">
    <source>
        <dbReference type="SAM" id="Phobius"/>
    </source>
</evidence>
<dbReference type="GO" id="GO:0022857">
    <property type="term" value="F:transmembrane transporter activity"/>
    <property type="evidence" value="ECO:0007669"/>
    <property type="project" value="InterPro"/>
</dbReference>
<dbReference type="SUPFAM" id="SSF103473">
    <property type="entry name" value="MFS general substrate transporter"/>
    <property type="match status" value="1"/>
</dbReference>
<name>A0A839QSX9_9MICO</name>
<dbReference type="InterPro" id="IPR011701">
    <property type="entry name" value="MFS"/>
</dbReference>
<dbReference type="EMBL" id="JACHWP010000001">
    <property type="protein sequence ID" value="MBB3021860.1"/>
    <property type="molecule type" value="Genomic_DNA"/>
</dbReference>
<dbReference type="PROSITE" id="PS50850">
    <property type="entry name" value="MFS"/>
    <property type="match status" value="1"/>
</dbReference>
<dbReference type="Proteomes" id="UP000568050">
    <property type="component" value="Unassembled WGS sequence"/>
</dbReference>
<organism evidence="7 8">
    <name type="scientific">Helcobacillus massiliensis</name>
    <dbReference type="NCBI Taxonomy" id="521392"/>
    <lineage>
        <taxon>Bacteria</taxon>
        <taxon>Bacillati</taxon>
        <taxon>Actinomycetota</taxon>
        <taxon>Actinomycetes</taxon>
        <taxon>Micrococcales</taxon>
        <taxon>Dermabacteraceae</taxon>
        <taxon>Helcobacillus</taxon>
    </lineage>
</organism>
<keyword evidence="3 5" id="KW-1133">Transmembrane helix</keyword>
<dbReference type="Gene3D" id="1.20.1250.20">
    <property type="entry name" value="MFS general substrate transporter like domains"/>
    <property type="match status" value="1"/>
</dbReference>